<dbReference type="InterPro" id="IPR029052">
    <property type="entry name" value="Metallo-depent_PP-like"/>
</dbReference>
<dbReference type="InterPro" id="IPR000979">
    <property type="entry name" value="Phosphodiesterase_MJ0936/Vps29"/>
</dbReference>
<keyword evidence="5" id="KW-1185">Reference proteome</keyword>
<gene>
    <name evidence="4" type="ORF">B5P37_09805</name>
</gene>
<dbReference type="EC" id="3.1.4.-" evidence="2"/>
<dbReference type="PANTHER" id="PTHR11124">
    <property type="entry name" value="VACUOLAR SORTING PROTEIN VPS29"/>
    <property type="match status" value="1"/>
</dbReference>
<dbReference type="Proteomes" id="UP000242864">
    <property type="component" value="Chromosome"/>
</dbReference>
<reference evidence="4 5" key="1">
    <citation type="submission" date="2017-04" db="EMBL/GenBank/DDBJ databases">
        <authorList>
            <person name="Veseli I.A."/>
            <person name="Tang C."/>
            <person name="Pombert J.-F."/>
        </authorList>
    </citation>
    <scope>NUCLEOTIDE SEQUENCE [LARGE SCALE GENOMIC DNA]</scope>
    <source>
        <strain evidence="4 5">ATCC 700373</strain>
    </source>
</reference>
<keyword evidence="2" id="KW-0479">Metal-binding</keyword>
<dbReference type="InterPro" id="IPR024654">
    <property type="entry name" value="Calcineurin-like_PHP_lpxH"/>
</dbReference>
<sequence length="171" mass="19960">MMKFIAVSDNHSEAGILYDIYQKHKDADVFFHLGDSEFQYDDTELSLFQRVKGNMDFYPEFPESLVEQQKGYRIFYTHGHRYEVNQSRQQLAEAAIAHQSMMALYGHTHVAKYEEINGVHVINPGSISQSRSEMEETYAEIVLEGSFGHVHFHNRNHERVKSVSFQLENRN</sequence>
<dbReference type="RefSeq" id="WP_085238044.1">
    <property type="nucleotide sequence ID" value="NZ_CP020773.1"/>
</dbReference>
<evidence type="ECO:0000256" key="2">
    <source>
        <dbReference type="RuleBase" id="RU362039"/>
    </source>
</evidence>
<dbReference type="NCBIfam" id="TIGR00040">
    <property type="entry name" value="yfcE"/>
    <property type="match status" value="1"/>
</dbReference>
<dbReference type="KEGG" id="slz:B5P37_09805"/>
<comment type="cofactor">
    <cofactor evidence="2">
        <name>a divalent metal cation</name>
        <dbReference type="ChEBI" id="CHEBI:60240"/>
    </cofactor>
</comment>
<proteinExistence type="inferred from homology"/>
<dbReference type="SUPFAM" id="SSF56300">
    <property type="entry name" value="Metallo-dependent phosphatases"/>
    <property type="match status" value="1"/>
</dbReference>
<name>A0AAC9WJQ8_9STAP</name>
<feature type="domain" description="Calcineurin-like phosphoesterase" evidence="3">
    <location>
        <begin position="2"/>
        <end position="140"/>
    </location>
</feature>
<dbReference type="EMBL" id="CP020773">
    <property type="protein sequence ID" value="ARJ51585.1"/>
    <property type="molecule type" value="Genomic_DNA"/>
</dbReference>
<evidence type="ECO:0000313" key="4">
    <source>
        <dbReference type="EMBL" id="ARJ51585.1"/>
    </source>
</evidence>
<protein>
    <recommendedName>
        <fullName evidence="2">Phosphoesterase</fullName>
        <ecNumber evidence="2">3.1.4.-</ecNumber>
    </recommendedName>
</protein>
<dbReference type="AlphaFoldDB" id="A0AAC9WJQ8"/>
<dbReference type="GO" id="GO:0046872">
    <property type="term" value="F:metal ion binding"/>
    <property type="evidence" value="ECO:0007669"/>
    <property type="project" value="UniProtKB-KW"/>
</dbReference>
<evidence type="ECO:0000259" key="3">
    <source>
        <dbReference type="Pfam" id="PF12850"/>
    </source>
</evidence>
<dbReference type="Gene3D" id="3.60.21.10">
    <property type="match status" value="1"/>
</dbReference>
<comment type="similarity">
    <text evidence="1 2">Belongs to the metallophosphoesterase superfamily. YfcE family.</text>
</comment>
<accession>A0AAC9WJQ8</accession>
<dbReference type="GO" id="GO:0016787">
    <property type="term" value="F:hydrolase activity"/>
    <property type="evidence" value="ECO:0007669"/>
    <property type="project" value="UniProtKB-UniRule"/>
</dbReference>
<dbReference type="Pfam" id="PF12850">
    <property type="entry name" value="Metallophos_2"/>
    <property type="match status" value="1"/>
</dbReference>
<organism evidence="4 5">
    <name type="scientific">Staphylococcus lutrae</name>
    <dbReference type="NCBI Taxonomy" id="155085"/>
    <lineage>
        <taxon>Bacteria</taxon>
        <taxon>Bacillati</taxon>
        <taxon>Bacillota</taxon>
        <taxon>Bacilli</taxon>
        <taxon>Bacillales</taxon>
        <taxon>Staphylococcaceae</taxon>
        <taxon>Staphylococcus</taxon>
    </lineage>
</organism>
<evidence type="ECO:0000256" key="1">
    <source>
        <dbReference type="ARBA" id="ARBA00008950"/>
    </source>
</evidence>
<evidence type="ECO:0000313" key="5">
    <source>
        <dbReference type="Proteomes" id="UP000242864"/>
    </source>
</evidence>